<evidence type="ECO:0000313" key="2">
    <source>
        <dbReference type="Proteomes" id="UP000237271"/>
    </source>
</evidence>
<dbReference type="InterPro" id="IPR000600">
    <property type="entry name" value="ROK"/>
</dbReference>
<dbReference type="InterPro" id="IPR043129">
    <property type="entry name" value="ATPase_NBD"/>
</dbReference>
<dbReference type="Gene3D" id="3.30.420.40">
    <property type="match status" value="2"/>
</dbReference>
<dbReference type="Proteomes" id="UP000237271">
    <property type="component" value="Unassembled WGS sequence"/>
</dbReference>
<protein>
    <submittedName>
        <fullName evidence="1">GlucoKinase</fullName>
    </submittedName>
</protein>
<dbReference type="GO" id="GO:0008761">
    <property type="term" value="F:UDP-N-acetylglucosamine 2-epimerase activity"/>
    <property type="evidence" value="ECO:0007669"/>
    <property type="project" value="TreeGrafter"/>
</dbReference>
<gene>
    <name evidence="1" type="ORF">PHPALM_30166</name>
</gene>
<proteinExistence type="predicted"/>
<evidence type="ECO:0000313" key="1">
    <source>
        <dbReference type="EMBL" id="POM60913.1"/>
    </source>
</evidence>
<dbReference type="GO" id="GO:0009384">
    <property type="term" value="F:N-acylmannosamine kinase activity"/>
    <property type="evidence" value="ECO:0007669"/>
    <property type="project" value="TreeGrafter"/>
</dbReference>
<organism evidence="1 2">
    <name type="scientific">Phytophthora palmivora</name>
    <dbReference type="NCBI Taxonomy" id="4796"/>
    <lineage>
        <taxon>Eukaryota</taxon>
        <taxon>Sar</taxon>
        <taxon>Stramenopiles</taxon>
        <taxon>Oomycota</taxon>
        <taxon>Peronosporomycetes</taxon>
        <taxon>Peronosporales</taxon>
        <taxon>Peronosporaceae</taxon>
        <taxon>Phytophthora</taxon>
    </lineage>
</organism>
<reference evidence="1 2" key="1">
    <citation type="journal article" date="2017" name="Genome Biol. Evol.">
        <title>Phytophthora megakarya and P. palmivora, closely related causal agents of cacao black pod rot, underwent increases in genome sizes and gene numbers by different mechanisms.</title>
        <authorList>
            <person name="Ali S.S."/>
            <person name="Shao J."/>
            <person name="Lary D.J."/>
            <person name="Kronmiller B."/>
            <person name="Shen D."/>
            <person name="Strem M.D."/>
            <person name="Amoako-Attah I."/>
            <person name="Akrofi A.Y."/>
            <person name="Begoude B.A."/>
            <person name="Ten Hoopen G.M."/>
            <person name="Coulibaly K."/>
            <person name="Kebe B.I."/>
            <person name="Melnick R.L."/>
            <person name="Guiltinan M.J."/>
            <person name="Tyler B.M."/>
            <person name="Meinhardt L.W."/>
            <person name="Bailey B.A."/>
        </authorList>
    </citation>
    <scope>NUCLEOTIDE SEQUENCE [LARGE SCALE GENOMIC DNA]</scope>
    <source>
        <strain evidence="2">sbr112.9</strain>
    </source>
</reference>
<accession>A0A2P4X5T2</accession>
<comment type="caution">
    <text evidence="1">The sequence shown here is derived from an EMBL/GenBank/DDBJ whole genome shotgun (WGS) entry which is preliminary data.</text>
</comment>
<dbReference type="Pfam" id="PF00480">
    <property type="entry name" value="ROK"/>
    <property type="match status" value="2"/>
</dbReference>
<dbReference type="EMBL" id="NCKW01016591">
    <property type="protein sequence ID" value="POM60913.1"/>
    <property type="molecule type" value="Genomic_DNA"/>
</dbReference>
<dbReference type="AlphaFoldDB" id="A0A2P4X5T2"/>
<sequence>MTAAMMFAGVDIGGTGVKVGIVTSEGVVAAREQENYHPEKHEPQDVVDLAVAVLHKVLTMTHLGLGDLEAVGVGCPGVLEAGGVIRAAANFPSWMDVPLQQLFTDTLGRPVTVCNDADAAILAEQWVGTAKGGIKDFIMLSTIPPNLCPVKIDFDVRTVFIVERNGRQCGCSQRGCLEAYSSAGALMSQAQEHLRAGMLLSVVFFDHMPTSFVYSVAGRDSSLSKFSEADINAEFVFKHAAEGDALCKHLIEEAADYLGFACVTFCRMLDPQVSGTRWTKLPCCDGLMLVFCVKN</sequence>
<dbReference type="PANTHER" id="PTHR18964">
    <property type="entry name" value="ROK (REPRESSOR, ORF, KINASE) FAMILY"/>
    <property type="match status" value="1"/>
</dbReference>
<keyword evidence="2" id="KW-1185">Reference proteome</keyword>
<dbReference type="PANTHER" id="PTHR18964:SF149">
    <property type="entry name" value="BIFUNCTIONAL UDP-N-ACETYLGLUCOSAMINE 2-EPIMERASE_N-ACETYLMANNOSAMINE KINASE"/>
    <property type="match status" value="1"/>
</dbReference>
<dbReference type="SUPFAM" id="SSF53067">
    <property type="entry name" value="Actin-like ATPase domain"/>
    <property type="match status" value="1"/>
</dbReference>
<dbReference type="OrthoDB" id="61890at2759"/>
<name>A0A2P4X5T2_9STRA</name>